<name>A0A179D327_9BACT</name>
<comment type="caution">
    <text evidence="3">The sequence shown here is derived from an EMBL/GenBank/DDBJ whole genome shotgun (WGS) entry which is preliminary data.</text>
</comment>
<dbReference type="PRINTS" id="PR01438">
    <property type="entry name" value="UNVRSLSTRESS"/>
</dbReference>
<evidence type="ECO:0000259" key="2">
    <source>
        <dbReference type="Pfam" id="PF00582"/>
    </source>
</evidence>
<dbReference type="EMBL" id="LWLG01000011">
    <property type="protein sequence ID" value="OAQ20446.1"/>
    <property type="molecule type" value="Genomic_DNA"/>
</dbReference>
<dbReference type="CDD" id="cd00293">
    <property type="entry name" value="USP-like"/>
    <property type="match status" value="2"/>
</dbReference>
<protein>
    <submittedName>
        <fullName evidence="3">Universal stress protein</fullName>
    </submittedName>
</protein>
<organism evidence="3 4">
    <name type="scientific">Thermosulfurimonas dismutans</name>
    <dbReference type="NCBI Taxonomy" id="999894"/>
    <lineage>
        <taxon>Bacteria</taxon>
        <taxon>Pseudomonadati</taxon>
        <taxon>Thermodesulfobacteriota</taxon>
        <taxon>Thermodesulfobacteria</taxon>
        <taxon>Thermodesulfobacteriales</taxon>
        <taxon>Thermodesulfobacteriaceae</taxon>
        <taxon>Thermosulfurimonas</taxon>
    </lineage>
</organism>
<gene>
    <name evidence="3" type="ORF">TDIS_1490</name>
</gene>
<evidence type="ECO:0000256" key="1">
    <source>
        <dbReference type="ARBA" id="ARBA00008791"/>
    </source>
</evidence>
<dbReference type="InterPro" id="IPR014729">
    <property type="entry name" value="Rossmann-like_a/b/a_fold"/>
</dbReference>
<sequence>MPQRFLPHLEKILVPLGKDGSYEALLNFVVCMLKGLPEGIVKKVYLLHVVSSDALKKASRRDLRLESLVKDSKLLKELYQEYLKKEAEPFLAEASEKLKKELPNLPVEEVVLSGDPPAEIARFAYEKACGAEIIARRARSHISEIVLGSCTQALIHRPGEHSTYVVGRLFAESGHCGPPRILVCLDGSSYAWKALEEAAGVALLWQAKEIVLFHVVDFLPVLEKGTPEESDAILVAAEKFLREAGIQSTITKKLALGSPAEEIIEEAESGQYDLVFLGRRGIGHIKELLMGSVFERVLHRLTSPTLVVVNRS</sequence>
<dbReference type="Pfam" id="PF00582">
    <property type="entry name" value="Usp"/>
    <property type="match status" value="2"/>
</dbReference>
<dbReference type="AlphaFoldDB" id="A0A179D327"/>
<evidence type="ECO:0000313" key="3">
    <source>
        <dbReference type="EMBL" id="OAQ20446.1"/>
    </source>
</evidence>
<dbReference type="RefSeq" id="WP_068670900.1">
    <property type="nucleotide sequence ID" value="NZ_LWLG01000011.1"/>
</dbReference>
<dbReference type="SUPFAM" id="SSF52402">
    <property type="entry name" value="Adenine nucleotide alpha hydrolases-like"/>
    <property type="match status" value="2"/>
</dbReference>
<accession>A0A179D327</accession>
<dbReference type="InterPro" id="IPR006015">
    <property type="entry name" value="Universal_stress_UspA"/>
</dbReference>
<dbReference type="OrthoDB" id="5564966at2"/>
<proteinExistence type="inferred from homology"/>
<feature type="domain" description="UspA" evidence="2">
    <location>
        <begin position="10"/>
        <end position="157"/>
    </location>
</feature>
<dbReference type="PANTHER" id="PTHR46268:SF6">
    <property type="entry name" value="UNIVERSAL STRESS PROTEIN UP12"/>
    <property type="match status" value="1"/>
</dbReference>
<comment type="similarity">
    <text evidence="1">Belongs to the universal stress protein A family.</text>
</comment>
<evidence type="ECO:0000313" key="4">
    <source>
        <dbReference type="Proteomes" id="UP000078390"/>
    </source>
</evidence>
<dbReference type="Proteomes" id="UP000078390">
    <property type="component" value="Unassembled WGS sequence"/>
</dbReference>
<keyword evidence="4" id="KW-1185">Reference proteome</keyword>
<dbReference type="PANTHER" id="PTHR46268">
    <property type="entry name" value="STRESS RESPONSE PROTEIN NHAX"/>
    <property type="match status" value="1"/>
</dbReference>
<dbReference type="Gene3D" id="3.40.50.620">
    <property type="entry name" value="HUPs"/>
    <property type="match status" value="2"/>
</dbReference>
<feature type="domain" description="UspA" evidence="2">
    <location>
        <begin position="180"/>
        <end position="308"/>
    </location>
</feature>
<reference evidence="3 4" key="1">
    <citation type="submission" date="2016-04" db="EMBL/GenBank/DDBJ databases">
        <title>Genome analysis of Thermosulfurimonas dismutans, the first thermophilic sulfur-disproportionating bacterium of the phylum Thermodesulfobacteria.</title>
        <authorList>
            <person name="Mardanov A.V."/>
            <person name="Beletsky A.V."/>
            <person name="Kadnikov V.V."/>
            <person name="Slobodkin A.I."/>
            <person name="Ravin N.V."/>
        </authorList>
    </citation>
    <scope>NUCLEOTIDE SEQUENCE [LARGE SCALE GENOMIC DNA]</scope>
    <source>
        <strain evidence="3 4">S95</strain>
    </source>
</reference>
<dbReference type="STRING" id="999894.TDIS_1490"/>
<dbReference type="InterPro" id="IPR006016">
    <property type="entry name" value="UspA"/>
</dbReference>